<dbReference type="EMBL" id="OB668028">
    <property type="protein sequence ID" value="CAD7234203.1"/>
    <property type="molecule type" value="Genomic_DNA"/>
</dbReference>
<feature type="compositionally biased region" description="Low complexity" evidence="1">
    <location>
        <begin position="33"/>
        <end position="60"/>
    </location>
</feature>
<proteinExistence type="predicted"/>
<reference evidence="2" key="1">
    <citation type="submission" date="2020-11" db="EMBL/GenBank/DDBJ databases">
        <authorList>
            <person name="Tran Van P."/>
        </authorList>
    </citation>
    <scope>NUCLEOTIDE SEQUENCE</scope>
</reference>
<dbReference type="AlphaFoldDB" id="A0A7R8WTE9"/>
<protein>
    <submittedName>
        <fullName evidence="2">Uncharacterized protein</fullName>
    </submittedName>
</protein>
<sequence>MGTPNGPPNGPPNRPPTGPMDLPTVPPAGGPTAGPVAVPQRKSGGPADGTATGPAAVPPDSGRTAAGSSRFGKNGGRFLPIGEERRQPPRRHYQLAQVPLLPRMAEYGFPLVVALRSKGWIPKYSPNELNQNDLTKLDAEDFIRLNLTRLKEL</sequence>
<organism evidence="2">
    <name type="scientific">Cyprideis torosa</name>
    <dbReference type="NCBI Taxonomy" id="163714"/>
    <lineage>
        <taxon>Eukaryota</taxon>
        <taxon>Metazoa</taxon>
        <taxon>Ecdysozoa</taxon>
        <taxon>Arthropoda</taxon>
        <taxon>Crustacea</taxon>
        <taxon>Oligostraca</taxon>
        <taxon>Ostracoda</taxon>
        <taxon>Podocopa</taxon>
        <taxon>Podocopida</taxon>
        <taxon>Cytherocopina</taxon>
        <taxon>Cytheroidea</taxon>
        <taxon>Cytherideidae</taxon>
        <taxon>Cyprideis</taxon>
    </lineage>
</organism>
<name>A0A7R8WTE9_9CRUS</name>
<accession>A0A7R8WTE9</accession>
<gene>
    <name evidence="2" type="ORF">CTOB1V02_LOCUS12020</name>
</gene>
<evidence type="ECO:0000313" key="2">
    <source>
        <dbReference type="EMBL" id="CAD7234203.1"/>
    </source>
</evidence>
<evidence type="ECO:0000256" key="1">
    <source>
        <dbReference type="SAM" id="MobiDB-lite"/>
    </source>
</evidence>
<feature type="region of interest" description="Disordered" evidence="1">
    <location>
        <begin position="1"/>
        <end position="88"/>
    </location>
</feature>
<feature type="compositionally biased region" description="Pro residues" evidence="1">
    <location>
        <begin position="1"/>
        <end position="29"/>
    </location>
</feature>